<sequence>MVREKISTKRWCKWCREEKHTKMFDKPAKACRRQAKQAARRRTKKVSDSIPAREPENHRAQIPLATVGPEDIEMDAAPFENDPNSQPHDPSPPPSGSYIKIFPHPHSGMNAKIVPLDSAAPPQQLESQNIPPPNTV</sequence>
<feature type="compositionally biased region" description="Basic and acidic residues" evidence="1">
    <location>
        <begin position="45"/>
        <end position="59"/>
    </location>
</feature>
<organism evidence="3 4">
    <name type="scientific">Favolaschia claudopus</name>
    <dbReference type="NCBI Taxonomy" id="2862362"/>
    <lineage>
        <taxon>Eukaryota</taxon>
        <taxon>Fungi</taxon>
        <taxon>Dikarya</taxon>
        <taxon>Basidiomycota</taxon>
        <taxon>Agaricomycotina</taxon>
        <taxon>Agaricomycetes</taxon>
        <taxon>Agaricomycetidae</taxon>
        <taxon>Agaricales</taxon>
        <taxon>Marasmiineae</taxon>
        <taxon>Mycenaceae</taxon>
        <taxon>Favolaschia</taxon>
    </lineage>
</organism>
<dbReference type="InterPro" id="IPR004333">
    <property type="entry name" value="SBP_dom"/>
</dbReference>
<dbReference type="GO" id="GO:0003677">
    <property type="term" value="F:DNA binding"/>
    <property type="evidence" value="ECO:0007669"/>
    <property type="project" value="InterPro"/>
</dbReference>
<dbReference type="Proteomes" id="UP001362999">
    <property type="component" value="Unassembled WGS sequence"/>
</dbReference>
<evidence type="ECO:0000313" key="3">
    <source>
        <dbReference type="EMBL" id="KAK6966903.1"/>
    </source>
</evidence>
<evidence type="ECO:0000313" key="4">
    <source>
        <dbReference type="Proteomes" id="UP001362999"/>
    </source>
</evidence>
<keyword evidence="4" id="KW-1185">Reference proteome</keyword>
<comment type="caution">
    <text evidence="3">The sequence shown here is derived from an EMBL/GenBank/DDBJ whole genome shotgun (WGS) entry which is preliminary data.</text>
</comment>
<proteinExistence type="predicted"/>
<dbReference type="AlphaFoldDB" id="A0AAV9Z2I5"/>
<dbReference type="PROSITE" id="PS51141">
    <property type="entry name" value="ZF_SBP"/>
    <property type="match status" value="1"/>
</dbReference>
<evidence type="ECO:0000256" key="1">
    <source>
        <dbReference type="SAM" id="MobiDB-lite"/>
    </source>
</evidence>
<feature type="region of interest" description="Disordered" evidence="1">
    <location>
        <begin position="26"/>
        <end position="136"/>
    </location>
</feature>
<feature type="domain" description="SBP-type" evidence="2">
    <location>
        <begin position="1"/>
        <end position="45"/>
    </location>
</feature>
<protein>
    <recommendedName>
        <fullName evidence="2">SBP-type domain-containing protein</fullName>
    </recommendedName>
</protein>
<accession>A0AAV9Z2I5</accession>
<name>A0AAV9Z2I5_9AGAR</name>
<gene>
    <name evidence="3" type="ORF">R3P38DRAFT_3511864</name>
</gene>
<reference evidence="3 4" key="1">
    <citation type="journal article" date="2024" name="J Genomics">
        <title>Draft genome sequencing and assembly of Favolaschia claudopus CIRM-BRFM 2984 isolated from oak limbs.</title>
        <authorList>
            <person name="Navarro D."/>
            <person name="Drula E."/>
            <person name="Chaduli D."/>
            <person name="Cazenave R."/>
            <person name="Ahrendt S."/>
            <person name="Wang J."/>
            <person name="Lipzen A."/>
            <person name="Daum C."/>
            <person name="Barry K."/>
            <person name="Grigoriev I.V."/>
            <person name="Favel A."/>
            <person name="Rosso M.N."/>
            <person name="Martin F."/>
        </authorList>
    </citation>
    <scope>NUCLEOTIDE SEQUENCE [LARGE SCALE GENOMIC DNA]</scope>
    <source>
        <strain evidence="3 4">CIRM-BRFM 2984</strain>
    </source>
</reference>
<feature type="compositionally biased region" description="Basic residues" evidence="1">
    <location>
        <begin position="29"/>
        <end position="44"/>
    </location>
</feature>
<evidence type="ECO:0000259" key="2">
    <source>
        <dbReference type="PROSITE" id="PS51141"/>
    </source>
</evidence>
<dbReference type="EMBL" id="JAWWNJ010000252">
    <property type="protein sequence ID" value="KAK6966903.1"/>
    <property type="molecule type" value="Genomic_DNA"/>
</dbReference>